<reference evidence="6 7" key="1">
    <citation type="journal article" date="2018" name="BMC Genomics">
        <title>Genomic evidence for intraspecific hybridization in a clonal and extremely halotolerant yeast.</title>
        <authorList>
            <person name="Gostincar C."/>
            <person name="Stajich J.E."/>
            <person name="Zupancic J."/>
            <person name="Zalar P."/>
            <person name="Gunde-Cimerman N."/>
        </authorList>
    </citation>
    <scope>NUCLEOTIDE SEQUENCE [LARGE SCALE GENOMIC DNA]</scope>
    <source>
        <strain evidence="6 7">EXF-2682</strain>
    </source>
</reference>
<evidence type="ECO:0008006" key="8">
    <source>
        <dbReference type="Google" id="ProtNLM"/>
    </source>
</evidence>
<dbReference type="Proteomes" id="UP000269276">
    <property type="component" value="Unassembled WGS sequence"/>
</dbReference>
<dbReference type="EMBL" id="QWIP01000080">
    <property type="protein sequence ID" value="RMY74194.1"/>
    <property type="molecule type" value="Genomic_DNA"/>
</dbReference>
<protein>
    <recommendedName>
        <fullName evidence="8">MAPEG family protein</fullName>
    </recommendedName>
</protein>
<name>A0A3M7EDM6_HORWE</name>
<gene>
    <name evidence="6" type="ORF">D0863_03375</name>
</gene>
<keyword evidence="3 5" id="KW-1133">Transmembrane helix</keyword>
<accession>A0A3M7EDM6</accession>
<dbReference type="AlphaFoldDB" id="A0A3M7EDM6"/>
<evidence type="ECO:0000256" key="1">
    <source>
        <dbReference type="ARBA" id="ARBA00004370"/>
    </source>
</evidence>
<comment type="subcellular location">
    <subcellularLocation>
        <location evidence="1">Membrane</location>
    </subcellularLocation>
</comment>
<dbReference type="Pfam" id="PF01124">
    <property type="entry name" value="MAPEG"/>
    <property type="match status" value="1"/>
</dbReference>
<feature type="transmembrane region" description="Helical" evidence="5">
    <location>
        <begin position="170"/>
        <end position="187"/>
    </location>
</feature>
<evidence type="ECO:0000256" key="2">
    <source>
        <dbReference type="ARBA" id="ARBA00022692"/>
    </source>
</evidence>
<sequence>MCLDSSPSALEAVFPSHPKSFANTFNPGQNIINATMSTASISLPVLTIPLYYILAIYPHGHASVIASKGNPKQLDNRNPKSSTMADSLRKRLSARELAAYERAESCHRNHLENMPLFVAAVLVGLLAEQRAGEGAIGLSAFCTGWMVIRILYTANYIVTETQQWSYLRSLLYFAGTGWAFLTFYRAATVLGN</sequence>
<evidence type="ECO:0000256" key="3">
    <source>
        <dbReference type="ARBA" id="ARBA00022989"/>
    </source>
</evidence>
<comment type="caution">
    <text evidence="6">The sequence shown here is derived from an EMBL/GenBank/DDBJ whole genome shotgun (WGS) entry which is preliminary data.</text>
</comment>
<evidence type="ECO:0000256" key="4">
    <source>
        <dbReference type="ARBA" id="ARBA00023136"/>
    </source>
</evidence>
<organism evidence="6 7">
    <name type="scientific">Hortaea werneckii</name>
    <name type="common">Black yeast</name>
    <name type="synonym">Cladosporium werneckii</name>
    <dbReference type="NCBI Taxonomy" id="91943"/>
    <lineage>
        <taxon>Eukaryota</taxon>
        <taxon>Fungi</taxon>
        <taxon>Dikarya</taxon>
        <taxon>Ascomycota</taxon>
        <taxon>Pezizomycotina</taxon>
        <taxon>Dothideomycetes</taxon>
        <taxon>Dothideomycetidae</taxon>
        <taxon>Mycosphaerellales</taxon>
        <taxon>Teratosphaeriaceae</taxon>
        <taxon>Hortaea</taxon>
    </lineage>
</organism>
<dbReference type="VEuPathDB" id="FungiDB:BTJ68_09501"/>
<dbReference type="InterPro" id="IPR001129">
    <property type="entry name" value="Membr-assoc_MAPEG"/>
</dbReference>
<feature type="transmembrane region" description="Helical" evidence="5">
    <location>
        <begin position="135"/>
        <end position="158"/>
    </location>
</feature>
<evidence type="ECO:0000256" key="5">
    <source>
        <dbReference type="SAM" id="Phobius"/>
    </source>
</evidence>
<dbReference type="Gene3D" id="1.20.120.550">
    <property type="entry name" value="Membrane associated eicosanoid/glutathione metabolism-like domain"/>
    <property type="match status" value="1"/>
</dbReference>
<dbReference type="GO" id="GO:0016020">
    <property type="term" value="C:membrane"/>
    <property type="evidence" value="ECO:0007669"/>
    <property type="project" value="UniProtKB-SubCell"/>
</dbReference>
<evidence type="ECO:0000313" key="7">
    <source>
        <dbReference type="Proteomes" id="UP000269276"/>
    </source>
</evidence>
<dbReference type="InterPro" id="IPR023352">
    <property type="entry name" value="MAPEG-like_dom_sf"/>
</dbReference>
<dbReference type="PANTHER" id="PTHR35371">
    <property type="entry name" value="INNER MEMBRANE PROTEIN"/>
    <property type="match status" value="1"/>
</dbReference>
<dbReference type="PANTHER" id="PTHR35371:SF1">
    <property type="entry name" value="BLR7753 PROTEIN"/>
    <property type="match status" value="1"/>
</dbReference>
<dbReference type="SUPFAM" id="SSF161084">
    <property type="entry name" value="MAPEG domain-like"/>
    <property type="match status" value="1"/>
</dbReference>
<keyword evidence="4 5" id="KW-0472">Membrane</keyword>
<keyword evidence="2 5" id="KW-0812">Transmembrane</keyword>
<proteinExistence type="predicted"/>
<dbReference type="OrthoDB" id="2122304at2759"/>
<evidence type="ECO:0000313" key="6">
    <source>
        <dbReference type="EMBL" id="RMY74194.1"/>
    </source>
</evidence>